<dbReference type="PROSITE" id="PS00122">
    <property type="entry name" value="CARBOXYLESTERASE_B_1"/>
    <property type="match status" value="1"/>
</dbReference>
<evidence type="ECO:0000256" key="2">
    <source>
        <dbReference type="ARBA" id="ARBA00022801"/>
    </source>
</evidence>
<dbReference type="SUPFAM" id="SSF53474">
    <property type="entry name" value="alpha/beta-Hydrolases"/>
    <property type="match status" value="1"/>
</dbReference>
<evidence type="ECO:0000256" key="1">
    <source>
        <dbReference type="ARBA" id="ARBA00005964"/>
    </source>
</evidence>
<feature type="signal peptide" evidence="3">
    <location>
        <begin position="1"/>
        <end position="17"/>
    </location>
</feature>
<dbReference type="GO" id="GO:0016787">
    <property type="term" value="F:hydrolase activity"/>
    <property type="evidence" value="ECO:0007669"/>
    <property type="project" value="UniProtKB-KW"/>
</dbReference>
<dbReference type="Proteomes" id="UP000593892">
    <property type="component" value="Chromosome"/>
</dbReference>
<dbReference type="RefSeq" id="WP_194447288.1">
    <property type="nucleotide sequence ID" value="NZ_CP063849.1"/>
</dbReference>
<dbReference type="Gene3D" id="3.40.50.1820">
    <property type="entry name" value="alpha/beta hydrolase"/>
    <property type="match status" value="1"/>
</dbReference>
<evidence type="ECO:0000259" key="4">
    <source>
        <dbReference type="Pfam" id="PF00135"/>
    </source>
</evidence>
<name>A0A7S7NL64_PALFE</name>
<dbReference type="KEGG" id="pfer:IRI77_22660"/>
<comment type="similarity">
    <text evidence="1 3">Belongs to the type-B carboxylesterase/lipase family.</text>
</comment>
<keyword evidence="2 3" id="KW-0378">Hydrolase</keyword>
<dbReference type="InterPro" id="IPR050309">
    <property type="entry name" value="Type-B_Carboxylest/Lipase"/>
</dbReference>
<gene>
    <name evidence="5" type="ORF">IRI77_22660</name>
</gene>
<keyword evidence="6" id="KW-1185">Reference proteome</keyword>
<reference evidence="5 6" key="1">
    <citation type="submission" date="2020-10" db="EMBL/GenBank/DDBJ databases">
        <title>Complete genome sequence of Paludibaculum fermentans P105T, a facultatively anaerobic acidobacterium capable of dissimilatory Fe(III) reduction.</title>
        <authorList>
            <person name="Dedysh S.N."/>
            <person name="Beletsky A.V."/>
            <person name="Kulichevskaya I.S."/>
            <person name="Mardanov A.V."/>
            <person name="Ravin N.V."/>
        </authorList>
    </citation>
    <scope>NUCLEOTIDE SEQUENCE [LARGE SCALE GENOMIC DNA]</scope>
    <source>
        <strain evidence="5 6">P105</strain>
    </source>
</reference>
<feature type="domain" description="Carboxylesterase type B" evidence="4">
    <location>
        <begin position="20"/>
        <end position="496"/>
    </location>
</feature>
<evidence type="ECO:0000313" key="6">
    <source>
        <dbReference type="Proteomes" id="UP000593892"/>
    </source>
</evidence>
<dbReference type="EC" id="3.1.1.-" evidence="3"/>
<accession>A0A7S7NL64</accession>
<dbReference type="PANTHER" id="PTHR11559">
    <property type="entry name" value="CARBOXYLESTERASE"/>
    <property type="match status" value="1"/>
</dbReference>
<protein>
    <recommendedName>
        <fullName evidence="3">Carboxylic ester hydrolase</fullName>
        <ecNumber evidence="3">3.1.1.-</ecNumber>
    </recommendedName>
</protein>
<dbReference type="InterPro" id="IPR029058">
    <property type="entry name" value="AB_hydrolase_fold"/>
</dbReference>
<keyword evidence="3" id="KW-0732">Signal</keyword>
<evidence type="ECO:0000256" key="3">
    <source>
        <dbReference type="RuleBase" id="RU361235"/>
    </source>
</evidence>
<dbReference type="Pfam" id="PF00135">
    <property type="entry name" value="COesterase"/>
    <property type="match status" value="1"/>
</dbReference>
<evidence type="ECO:0000313" key="5">
    <source>
        <dbReference type="EMBL" id="QOY85618.1"/>
    </source>
</evidence>
<feature type="chain" id="PRO_5033098203" description="Carboxylic ester hydrolase" evidence="3">
    <location>
        <begin position="18"/>
        <end position="523"/>
    </location>
</feature>
<dbReference type="EMBL" id="CP063849">
    <property type="protein sequence ID" value="QOY85618.1"/>
    <property type="molecule type" value="Genomic_DNA"/>
</dbReference>
<organism evidence="5 6">
    <name type="scientific">Paludibaculum fermentans</name>
    <dbReference type="NCBI Taxonomy" id="1473598"/>
    <lineage>
        <taxon>Bacteria</taxon>
        <taxon>Pseudomonadati</taxon>
        <taxon>Acidobacteriota</taxon>
        <taxon>Terriglobia</taxon>
        <taxon>Bryobacterales</taxon>
        <taxon>Bryobacteraceae</taxon>
        <taxon>Paludibaculum</taxon>
    </lineage>
</organism>
<sequence length="523" mass="55888">MIRTVFVALLVVGSAAAAKPVRTDRGLVEGVATTDGAITVFRGIPYAAPPVGDLRWRAPQPALPWKGVLKADHFSRSCMQASPSSVGPWTEEYMDQGERSEDCLYLNVWTGGASGKRPVMLWIHGGAFDQGSTSVTLYNGEALARKGIVVVTIHYRLGVFGFLAHPELTRESETHSSGNYGLLDAVAALQWVKANIAAFGGDPARVTIAGQSAGASAVHALLASPLAKGLFHGAIAQSGSSIGGRQRSLADAEKDGLRFQAAKKAGSLKDLRALPVYQLMAPVEGAAFRWSLAVDGALLPDTVSAIFAQGKQNDVATLTGWCADEGSADAKYGKRTPEEFEREVRRTPMGGTGGFFGLTPAGDLADEFLKFYPASTPGPSQIESARAQNMVSTFLWAKQRAAHSRTAVYTYLWDHPLPGPKRDQYGAFHSSELPYMFNSLAAVQRPWEPADAAMADKTTSYWANFVKTGNPNGDGLPQWPALDGNTPVTMELGERFEVRPIAGAGQVQLLEKILTRALNAAGR</sequence>
<dbReference type="InterPro" id="IPR019826">
    <property type="entry name" value="Carboxylesterase_B_AS"/>
</dbReference>
<dbReference type="AlphaFoldDB" id="A0A7S7NL64"/>
<proteinExistence type="inferred from homology"/>
<dbReference type="InterPro" id="IPR002018">
    <property type="entry name" value="CarbesteraseB"/>
</dbReference>